<evidence type="ECO:0000313" key="9">
    <source>
        <dbReference type="Proteomes" id="UP000710849"/>
    </source>
</evidence>
<organism evidence="8 9">
    <name type="scientific">Botrytis byssoidea</name>
    <dbReference type="NCBI Taxonomy" id="139641"/>
    <lineage>
        <taxon>Eukaryota</taxon>
        <taxon>Fungi</taxon>
        <taxon>Dikarya</taxon>
        <taxon>Ascomycota</taxon>
        <taxon>Pezizomycotina</taxon>
        <taxon>Leotiomycetes</taxon>
        <taxon>Helotiales</taxon>
        <taxon>Sclerotiniaceae</taxon>
        <taxon>Botrytis</taxon>
    </lineage>
</organism>
<evidence type="ECO:0000259" key="7">
    <source>
        <dbReference type="Pfam" id="PF20684"/>
    </source>
</evidence>
<protein>
    <recommendedName>
        <fullName evidence="7">Rhodopsin domain-containing protein</fullName>
    </recommendedName>
</protein>
<dbReference type="PANTHER" id="PTHR33048">
    <property type="entry name" value="PTH11-LIKE INTEGRAL MEMBRANE PROTEIN (AFU_ORTHOLOGUE AFUA_5G11245)"/>
    <property type="match status" value="1"/>
</dbReference>
<evidence type="ECO:0000256" key="6">
    <source>
        <dbReference type="SAM" id="Phobius"/>
    </source>
</evidence>
<feature type="transmembrane region" description="Helical" evidence="6">
    <location>
        <begin position="198"/>
        <end position="218"/>
    </location>
</feature>
<reference evidence="8 9" key="1">
    <citation type="journal article" date="2020" name="Genome Biol. Evol.">
        <title>Comparative genomics of Sclerotiniaceae.</title>
        <authorList>
            <person name="Valero Jimenez C.A."/>
            <person name="Steentjes M."/>
            <person name="Scholten O.E."/>
            <person name="Van Kan J.A.L."/>
        </authorList>
    </citation>
    <scope>NUCLEOTIDE SEQUENCE [LARGE SCALE GENOMIC DNA]</scope>
    <source>
        <strain evidence="8 9">MUCL 94</strain>
    </source>
</reference>
<comment type="caution">
    <text evidence="8">The sequence shown here is derived from an EMBL/GenBank/DDBJ whole genome shotgun (WGS) entry which is preliminary data.</text>
</comment>
<feature type="transmembrane region" description="Helical" evidence="6">
    <location>
        <begin position="123"/>
        <end position="142"/>
    </location>
</feature>
<dbReference type="RefSeq" id="XP_038729535.1">
    <property type="nucleotide sequence ID" value="XM_038879522.1"/>
</dbReference>
<comment type="subcellular location">
    <subcellularLocation>
        <location evidence="1">Membrane</location>
        <topology evidence="1">Multi-pass membrane protein</topology>
    </subcellularLocation>
</comment>
<evidence type="ECO:0000256" key="5">
    <source>
        <dbReference type="ARBA" id="ARBA00038359"/>
    </source>
</evidence>
<dbReference type="EMBL" id="RCSW01000020">
    <property type="protein sequence ID" value="KAF7931986.1"/>
    <property type="molecule type" value="Genomic_DNA"/>
</dbReference>
<proteinExistence type="inferred from homology"/>
<keyword evidence="9" id="KW-1185">Reference proteome</keyword>
<dbReference type="GO" id="GO:0016020">
    <property type="term" value="C:membrane"/>
    <property type="evidence" value="ECO:0007669"/>
    <property type="project" value="UniProtKB-SubCell"/>
</dbReference>
<keyword evidence="2 6" id="KW-0812">Transmembrane</keyword>
<dbReference type="PANTHER" id="PTHR33048:SF47">
    <property type="entry name" value="INTEGRAL MEMBRANE PROTEIN-RELATED"/>
    <property type="match status" value="1"/>
</dbReference>
<keyword evidence="4 6" id="KW-0472">Membrane</keyword>
<feature type="transmembrane region" description="Helical" evidence="6">
    <location>
        <begin position="162"/>
        <end position="186"/>
    </location>
</feature>
<feature type="transmembrane region" description="Helical" evidence="6">
    <location>
        <begin position="82"/>
        <end position="103"/>
    </location>
</feature>
<evidence type="ECO:0000256" key="1">
    <source>
        <dbReference type="ARBA" id="ARBA00004141"/>
    </source>
</evidence>
<evidence type="ECO:0000256" key="3">
    <source>
        <dbReference type="ARBA" id="ARBA00022989"/>
    </source>
</evidence>
<evidence type="ECO:0000256" key="4">
    <source>
        <dbReference type="ARBA" id="ARBA00023136"/>
    </source>
</evidence>
<evidence type="ECO:0000313" key="8">
    <source>
        <dbReference type="EMBL" id="KAF7931986.1"/>
    </source>
</evidence>
<dbReference type="GeneID" id="62152595"/>
<accession>A0A9P5M0I3</accession>
<name>A0A9P5M0I3_9HELO</name>
<feature type="transmembrane region" description="Helical" evidence="6">
    <location>
        <begin position="40"/>
        <end position="61"/>
    </location>
</feature>
<sequence>MVIILSSIILPSLQIVFVTAPTLSRLLTEVPPIWGLDDHLIIVSLSLNLSLAALCLVAVYLADMGHHLLWIQPTKLVIGLKILYAIDLTNVLALSILKLAILYERPFIISNLSNHAIKGATYVIYFFLIVLEAVAIFQCVPISDKFKTGSRKSHRCIYNTAVLTWATVPSIMTVIVISLIPVPVVWKLNVRSRVKVELAVESIIGGFGMIVCAVRFSVFLRIQHMPGLTYLGGESLL</sequence>
<comment type="similarity">
    <text evidence="5">Belongs to the SAT4 family.</text>
</comment>
<dbReference type="Proteomes" id="UP000710849">
    <property type="component" value="Unassembled WGS sequence"/>
</dbReference>
<evidence type="ECO:0000256" key="2">
    <source>
        <dbReference type="ARBA" id="ARBA00022692"/>
    </source>
</evidence>
<dbReference type="AlphaFoldDB" id="A0A9P5M0I3"/>
<dbReference type="InterPro" id="IPR049326">
    <property type="entry name" value="Rhodopsin_dom_fungi"/>
</dbReference>
<dbReference type="InterPro" id="IPR052337">
    <property type="entry name" value="SAT4-like"/>
</dbReference>
<keyword evidence="3 6" id="KW-1133">Transmembrane helix</keyword>
<dbReference type="Pfam" id="PF20684">
    <property type="entry name" value="Fung_rhodopsin"/>
    <property type="match status" value="1"/>
</dbReference>
<feature type="domain" description="Rhodopsin" evidence="7">
    <location>
        <begin position="33"/>
        <end position="223"/>
    </location>
</feature>
<gene>
    <name evidence="8" type="ORF">EAE97_009007</name>
</gene>